<evidence type="ECO:0000313" key="2">
    <source>
        <dbReference type="Proteomes" id="UP000569732"/>
    </source>
</evidence>
<gene>
    <name evidence="1" type="ORF">H0A36_26370</name>
</gene>
<proteinExistence type="predicted"/>
<dbReference type="AlphaFoldDB" id="A0A853INV8"/>
<reference evidence="1 2" key="1">
    <citation type="submission" date="2020-07" db="EMBL/GenBank/DDBJ databases">
        <title>Endozoicomonas sp. nov., isolated from sediment.</title>
        <authorList>
            <person name="Gu T."/>
        </authorList>
    </citation>
    <scope>NUCLEOTIDE SEQUENCE [LARGE SCALE GENOMIC DNA]</scope>
    <source>
        <strain evidence="1 2">SM1973</strain>
    </source>
</reference>
<name>A0A853INV8_9GAMM</name>
<dbReference type="RefSeq" id="WP_180571529.1">
    <property type="nucleotide sequence ID" value="NZ_JACCKB010000099.1"/>
</dbReference>
<keyword evidence="2" id="KW-1185">Reference proteome</keyword>
<protein>
    <submittedName>
        <fullName evidence="1">Uncharacterized protein</fullName>
    </submittedName>
</protein>
<accession>A0A853INV8</accession>
<dbReference type="Proteomes" id="UP000569732">
    <property type="component" value="Unassembled WGS sequence"/>
</dbReference>
<evidence type="ECO:0000313" key="1">
    <source>
        <dbReference type="EMBL" id="NYZ69546.1"/>
    </source>
</evidence>
<dbReference type="EMBL" id="JACCKB010000099">
    <property type="protein sequence ID" value="NYZ69546.1"/>
    <property type="molecule type" value="Genomic_DNA"/>
</dbReference>
<sequence length="126" mass="15043">MTTYDPAIQDILTRRVYIVRAKEELIERLSSHFNTDDLNEISRPQVVMTEELYFEKHLEGWRRKILEKCKESFLKDELEYGLLDEIVDLEKVLGQTSDLQKCFDQWWVAEEAADYIEIETDWHLSG</sequence>
<comment type="caution">
    <text evidence="1">The sequence shown here is derived from an EMBL/GenBank/DDBJ whole genome shotgun (WGS) entry which is preliminary data.</text>
</comment>
<organism evidence="1 2">
    <name type="scientific">Spartinivicinus marinus</name>
    <dbReference type="NCBI Taxonomy" id="2994442"/>
    <lineage>
        <taxon>Bacteria</taxon>
        <taxon>Pseudomonadati</taxon>
        <taxon>Pseudomonadota</taxon>
        <taxon>Gammaproteobacteria</taxon>
        <taxon>Oceanospirillales</taxon>
        <taxon>Zooshikellaceae</taxon>
        <taxon>Spartinivicinus</taxon>
    </lineage>
</organism>